<feature type="compositionally biased region" description="Basic and acidic residues" evidence="1">
    <location>
        <begin position="46"/>
        <end position="59"/>
    </location>
</feature>
<protein>
    <submittedName>
        <fullName evidence="2">Uncharacterized protein</fullName>
    </submittedName>
</protein>
<proteinExistence type="predicted"/>
<evidence type="ECO:0000313" key="3">
    <source>
        <dbReference type="Proteomes" id="UP001201980"/>
    </source>
</evidence>
<sequence length="66" mass="7527">MINLWRLRRSSDDIRRHATSSTDMTFNVPAAEVQSFDEVSRTLNGKSHDDTTPSCEYRHIGPSSVF</sequence>
<reference evidence="2" key="1">
    <citation type="submission" date="2022-07" db="EMBL/GenBank/DDBJ databases">
        <title>Draft genome sequence of Zalerion maritima ATCC 34329, a (micro)plastics degrading marine fungus.</title>
        <authorList>
            <person name="Paco A."/>
            <person name="Goncalves M.F.M."/>
            <person name="Rocha-Santos T.A.P."/>
            <person name="Alves A."/>
        </authorList>
    </citation>
    <scope>NUCLEOTIDE SEQUENCE</scope>
    <source>
        <strain evidence="2">ATCC 34329</strain>
    </source>
</reference>
<keyword evidence="3" id="KW-1185">Reference proteome</keyword>
<evidence type="ECO:0000313" key="2">
    <source>
        <dbReference type="EMBL" id="KAJ2906712.1"/>
    </source>
</evidence>
<feature type="region of interest" description="Disordered" evidence="1">
    <location>
        <begin position="42"/>
        <end position="66"/>
    </location>
</feature>
<organism evidence="2 3">
    <name type="scientific">Zalerion maritima</name>
    <dbReference type="NCBI Taxonomy" id="339359"/>
    <lineage>
        <taxon>Eukaryota</taxon>
        <taxon>Fungi</taxon>
        <taxon>Dikarya</taxon>
        <taxon>Ascomycota</taxon>
        <taxon>Pezizomycotina</taxon>
        <taxon>Sordariomycetes</taxon>
        <taxon>Lulworthiomycetidae</taxon>
        <taxon>Lulworthiales</taxon>
        <taxon>Lulworthiaceae</taxon>
        <taxon>Zalerion</taxon>
    </lineage>
</organism>
<dbReference type="Proteomes" id="UP001201980">
    <property type="component" value="Unassembled WGS sequence"/>
</dbReference>
<accession>A0AAD5RZH7</accession>
<evidence type="ECO:0000256" key="1">
    <source>
        <dbReference type="SAM" id="MobiDB-lite"/>
    </source>
</evidence>
<dbReference type="AlphaFoldDB" id="A0AAD5RZH7"/>
<name>A0AAD5RZH7_9PEZI</name>
<dbReference type="EMBL" id="JAKWBI020000010">
    <property type="protein sequence ID" value="KAJ2906712.1"/>
    <property type="molecule type" value="Genomic_DNA"/>
</dbReference>
<gene>
    <name evidence="2" type="ORF">MKZ38_000448</name>
</gene>
<comment type="caution">
    <text evidence="2">The sequence shown here is derived from an EMBL/GenBank/DDBJ whole genome shotgun (WGS) entry which is preliminary data.</text>
</comment>